<keyword evidence="7 9" id="KW-1133">Transmembrane helix</keyword>
<organism evidence="11 12">
    <name type="scientific">Anaerotruncus colihominis</name>
    <dbReference type="NCBI Taxonomy" id="169435"/>
    <lineage>
        <taxon>Bacteria</taxon>
        <taxon>Bacillati</taxon>
        <taxon>Bacillota</taxon>
        <taxon>Clostridia</taxon>
        <taxon>Eubacteriales</taxon>
        <taxon>Oscillospiraceae</taxon>
        <taxon>Anaerotruncus</taxon>
    </lineage>
</organism>
<protein>
    <recommendedName>
        <fullName evidence="9">Transport permease protein</fullName>
    </recommendedName>
</protein>
<reference evidence="12" key="1">
    <citation type="submission" date="2017-04" db="EMBL/GenBank/DDBJ databases">
        <title>Function of individual gut microbiota members based on whole genome sequencing of pure cultures obtained from chicken caecum.</title>
        <authorList>
            <person name="Medvecky M."/>
            <person name="Cejkova D."/>
            <person name="Polansky O."/>
            <person name="Karasova D."/>
            <person name="Kubasova T."/>
            <person name="Cizek A."/>
            <person name="Rychlik I."/>
        </authorList>
    </citation>
    <scope>NUCLEOTIDE SEQUENCE [LARGE SCALE GENOMIC DNA]</scope>
    <source>
        <strain evidence="12">An175</strain>
    </source>
</reference>
<keyword evidence="5" id="KW-0997">Cell inner membrane</keyword>
<feature type="transmembrane region" description="Helical" evidence="9">
    <location>
        <begin position="96"/>
        <end position="118"/>
    </location>
</feature>
<evidence type="ECO:0000259" key="10">
    <source>
        <dbReference type="PROSITE" id="PS51012"/>
    </source>
</evidence>
<dbReference type="PANTHER" id="PTHR30413">
    <property type="entry name" value="INNER MEMBRANE TRANSPORT PERMEASE"/>
    <property type="match status" value="1"/>
</dbReference>
<evidence type="ECO:0000256" key="5">
    <source>
        <dbReference type="ARBA" id="ARBA00022519"/>
    </source>
</evidence>
<gene>
    <name evidence="11" type="ORF">B5F11_06290</name>
</gene>
<dbReference type="EMBL" id="NFKP01000005">
    <property type="protein sequence ID" value="OUP70258.1"/>
    <property type="molecule type" value="Genomic_DNA"/>
</dbReference>
<evidence type="ECO:0000256" key="2">
    <source>
        <dbReference type="ARBA" id="ARBA00007783"/>
    </source>
</evidence>
<evidence type="ECO:0000256" key="7">
    <source>
        <dbReference type="ARBA" id="ARBA00022989"/>
    </source>
</evidence>
<keyword evidence="4 9" id="KW-1003">Cell membrane</keyword>
<keyword evidence="6 9" id="KW-0812">Transmembrane</keyword>
<dbReference type="GO" id="GO:0140359">
    <property type="term" value="F:ABC-type transporter activity"/>
    <property type="evidence" value="ECO:0007669"/>
    <property type="project" value="InterPro"/>
</dbReference>
<proteinExistence type="inferred from homology"/>
<evidence type="ECO:0000256" key="8">
    <source>
        <dbReference type="ARBA" id="ARBA00023136"/>
    </source>
</evidence>
<accession>A0A1Y4MNF6</accession>
<dbReference type="Proteomes" id="UP000196386">
    <property type="component" value="Unassembled WGS sequence"/>
</dbReference>
<dbReference type="Pfam" id="PF01061">
    <property type="entry name" value="ABC2_membrane"/>
    <property type="match status" value="1"/>
</dbReference>
<dbReference type="AlphaFoldDB" id="A0A1Y4MNF6"/>
<feature type="transmembrane region" description="Helical" evidence="9">
    <location>
        <begin position="20"/>
        <end position="37"/>
    </location>
</feature>
<comment type="similarity">
    <text evidence="2 9">Belongs to the ABC-2 integral membrane protein family.</text>
</comment>
<dbReference type="InterPro" id="IPR047817">
    <property type="entry name" value="ABC2_TM_bact-type"/>
</dbReference>
<dbReference type="GO" id="GO:0015920">
    <property type="term" value="P:lipopolysaccharide transport"/>
    <property type="evidence" value="ECO:0007669"/>
    <property type="project" value="TreeGrafter"/>
</dbReference>
<feature type="domain" description="ABC transmembrane type-2" evidence="10">
    <location>
        <begin position="18"/>
        <end position="236"/>
    </location>
</feature>
<evidence type="ECO:0000256" key="3">
    <source>
        <dbReference type="ARBA" id="ARBA00022448"/>
    </source>
</evidence>
<dbReference type="GO" id="GO:0005886">
    <property type="term" value="C:plasma membrane"/>
    <property type="evidence" value="ECO:0007669"/>
    <property type="project" value="UniProtKB-SubCell"/>
</dbReference>
<dbReference type="InterPro" id="IPR013525">
    <property type="entry name" value="ABC2_TM"/>
</dbReference>
<feature type="transmembrane region" description="Helical" evidence="9">
    <location>
        <begin position="214"/>
        <end position="233"/>
    </location>
</feature>
<evidence type="ECO:0000313" key="11">
    <source>
        <dbReference type="EMBL" id="OUP70258.1"/>
    </source>
</evidence>
<comment type="subcellular location">
    <subcellularLocation>
        <location evidence="1">Cell inner membrane</location>
        <topology evidence="1">Multi-pass membrane protein</topology>
    </subcellularLocation>
    <subcellularLocation>
        <location evidence="9">Cell membrane</location>
        <topology evidence="9">Multi-pass membrane protein</topology>
    </subcellularLocation>
</comment>
<name>A0A1Y4MNF6_9FIRM</name>
<feature type="transmembrane region" description="Helical" evidence="9">
    <location>
        <begin position="124"/>
        <end position="146"/>
    </location>
</feature>
<dbReference type="PROSITE" id="PS51012">
    <property type="entry name" value="ABC_TM2"/>
    <property type="match status" value="1"/>
</dbReference>
<sequence>MKQLVARDFKTKYKRSVLGMLWSFLNPLLTMLVQYAVFSTLFKSDIPNFALYLLIGIVCFNFFSEATNMCLMSIVGNASLITKVYMPKYIYPLTRVMSSTINFLLALVPLFVVMVVTGSPIRPAILLLPIGLGCLFCIALGIGMLLSSAMVFFRDTQFLWGVLSMLWMYATPIFYPESIIPANLMGIYKMNPLYHVVRFIRAILIDGVSPEPKAYGFLLLSSLVPLIIGIIVFKKTQDKFVLNL</sequence>
<comment type="caution">
    <text evidence="11">The sequence shown here is derived from an EMBL/GenBank/DDBJ whole genome shotgun (WGS) entry which is preliminary data.</text>
</comment>
<evidence type="ECO:0000256" key="4">
    <source>
        <dbReference type="ARBA" id="ARBA00022475"/>
    </source>
</evidence>
<evidence type="ECO:0000256" key="6">
    <source>
        <dbReference type="ARBA" id="ARBA00022692"/>
    </source>
</evidence>
<keyword evidence="8 9" id="KW-0472">Membrane</keyword>
<dbReference type="PANTHER" id="PTHR30413:SF8">
    <property type="entry name" value="TRANSPORT PERMEASE PROTEIN"/>
    <property type="match status" value="1"/>
</dbReference>
<evidence type="ECO:0000256" key="1">
    <source>
        <dbReference type="ARBA" id="ARBA00004429"/>
    </source>
</evidence>
<feature type="transmembrane region" description="Helical" evidence="9">
    <location>
        <begin position="158"/>
        <end position="175"/>
    </location>
</feature>
<evidence type="ECO:0000256" key="9">
    <source>
        <dbReference type="RuleBase" id="RU361157"/>
    </source>
</evidence>
<evidence type="ECO:0000313" key="12">
    <source>
        <dbReference type="Proteomes" id="UP000196386"/>
    </source>
</evidence>
<feature type="transmembrane region" description="Helical" evidence="9">
    <location>
        <begin position="49"/>
        <end position="75"/>
    </location>
</feature>
<keyword evidence="3 9" id="KW-0813">Transport</keyword>